<gene>
    <name evidence="1" type="ORF">PDJAM_G00089900</name>
</gene>
<name>A0ACC5Z5F7_9TELE</name>
<evidence type="ECO:0000313" key="2">
    <source>
        <dbReference type="Proteomes" id="UP000830395"/>
    </source>
</evidence>
<sequence>MRCSLQHQSASALTHHQQHPGKEVQVEIQHKAEKNLRFHTPLSVLPPLFLNLSFTFCHNTCTSDMYGAQEIPVATFP</sequence>
<proteinExistence type="predicted"/>
<evidence type="ECO:0000313" key="1">
    <source>
        <dbReference type="EMBL" id="MCJ8743099.1"/>
    </source>
</evidence>
<organism evidence="1 2">
    <name type="scientific">Pangasius djambal</name>
    <dbReference type="NCBI Taxonomy" id="1691987"/>
    <lineage>
        <taxon>Eukaryota</taxon>
        <taxon>Metazoa</taxon>
        <taxon>Chordata</taxon>
        <taxon>Craniata</taxon>
        <taxon>Vertebrata</taxon>
        <taxon>Euteleostomi</taxon>
        <taxon>Actinopterygii</taxon>
        <taxon>Neopterygii</taxon>
        <taxon>Teleostei</taxon>
        <taxon>Ostariophysi</taxon>
        <taxon>Siluriformes</taxon>
        <taxon>Pangasiidae</taxon>
        <taxon>Pangasius</taxon>
    </lineage>
</organism>
<reference evidence="1" key="1">
    <citation type="submission" date="2020-02" db="EMBL/GenBank/DDBJ databases">
        <title>Genome sequencing of the panga catfish, Pangasius djambal.</title>
        <authorList>
            <person name="Wen M."/>
            <person name="Zahm M."/>
            <person name="Roques C."/>
            <person name="Cabau C."/>
            <person name="Klopp C."/>
            <person name="Donnadieu C."/>
            <person name="Jouanno E."/>
            <person name="Avarre J.-C."/>
            <person name="Campet M."/>
            <person name="Ha T."/>
            <person name="Dugue R."/>
            <person name="Lampietro C."/>
            <person name="Louis A."/>
            <person name="Herpin A."/>
            <person name="Echchiki A."/>
            <person name="Berthelot C."/>
            <person name="Parey E."/>
            <person name="Roest-Crollius H."/>
            <person name="Braasch I."/>
            <person name="Postlethwait J.H."/>
            <person name="Bobe J."/>
            <person name="Montfort J."/>
            <person name="Bouchez O."/>
            <person name="Begum T."/>
            <person name="Schartl M."/>
            <person name="Gustiano R."/>
            <person name="Guiguen Y."/>
        </authorList>
    </citation>
    <scope>NUCLEOTIDE SEQUENCE</scope>
    <source>
        <strain evidence="1">Pdj_M5554</strain>
    </source>
</reference>
<comment type="caution">
    <text evidence="1">The sequence shown here is derived from an EMBL/GenBank/DDBJ whole genome shotgun (WGS) entry which is preliminary data.</text>
</comment>
<keyword evidence="2" id="KW-1185">Reference proteome</keyword>
<dbReference type="EMBL" id="CM040992">
    <property type="protein sequence ID" value="MCJ8743099.1"/>
    <property type="molecule type" value="Genomic_DNA"/>
</dbReference>
<accession>A0ACC5Z5F7</accession>
<protein>
    <submittedName>
        <fullName evidence="1">Uncharacterized protein</fullName>
    </submittedName>
</protein>
<dbReference type="Proteomes" id="UP000830395">
    <property type="component" value="Chromosome 18"/>
</dbReference>